<keyword evidence="4" id="KW-1185">Reference proteome</keyword>
<evidence type="ECO:0000256" key="1">
    <source>
        <dbReference type="ARBA" id="ARBA00005361"/>
    </source>
</evidence>
<dbReference type="Proteomes" id="UP000639338">
    <property type="component" value="Unassembled WGS sequence"/>
</dbReference>
<dbReference type="InterPro" id="IPR038586">
    <property type="entry name" value="Tctex-1-like_sf"/>
</dbReference>
<evidence type="ECO:0000313" key="3">
    <source>
        <dbReference type="EMBL" id="KAF7989448.1"/>
    </source>
</evidence>
<reference evidence="3 4" key="1">
    <citation type="submission" date="2020-08" db="EMBL/GenBank/DDBJ databases">
        <title>Aphidius gifuensis genome sequencing and assembly.</title>
        <authorList>
            <person name="Du Z."/>
        </authorList>
    </citation>
    <scope>NUCLEOTIDE SEQUENCE [LARGE SCALE GENOMIC DNA]</scope>
    <source>
        <strain evidence="3">YNYX2018</strain>
        <tissue evidence="3">Adults</tissue>
    </source>
</reference>
<feature type="compositionally biased region" description="Polar residues" evidence="2">
    <location>
        <begin position="10"/>
        <end position="34"/>
    </location>
</feature>
<organism evidence="3 4">
    <name type="scientific">Aphidius gifuensis</name>
    <name type="common">Parasitoid wasp</name>
    <dbReference type="NCBI Taxonomy" id="684658"/>
    <lineage>
        <taxon>Eukaryota</taxon>
        <taxon>Metazoa</taxon>
        <taxon>Ecdysozoa</taxon>
        <taxon>Arthropoda</taxon>
        <taxon>Hexapoda</taxon>
        <taxon>Insecta</taxon>
        <taxon>Pterygota</taxon>
        <taxon>Neoptera</taxon>
        <taxon>Endopterygota</taxon>
        <taxon>Hymenoptera</taxon>
        <taxon>Apocrita</taxon>
        <taxon>Ichneumonoidea</taxon>
        <taxon>Braconidae</taxon>
        <taxon>Aphidiinae</taxon>
        <taxon>Aphidius</taxon>
    </lineage>
</organism>
<proteinExistence type="inferred from homology"/>
<dbReference type="EMBL" id="JACMRX010000005">
    <property type="protein sequence ID" value="KAF7989448.1"/>
    <property type="molecule type" value="Genomic_DNA"/>
</dbReference>
<comment type="similarity">
    <text evidence="1">Belongs to the dynein light chain Tctex-type family.</text>
</comment>
<feature type="region of interest" description="Disordered" evidence="2">
    <location>
        <begin position="1"/>
        <end position="34"/>
    </location>
</feature>
<dbReference type="AlphaFoldDB" id="A0A835CPS1"/>
<sequence length="181" mass="20636">MSMIKEKNISKQSVGDGNRSGSRPGTRRNSAVGSAYGSSTASLLWGTRNSIAFKTGRGGFKVPRYQNTYQLESLNPLKISVIDKILSNVMNEQLKNIQKYDPVVANKLSRDMGMEIRKQIFKKNFTRYKYIVSITIIEKQNQAVNFGMGFLWDHERDNYSKYVFENPNYYAIGVVAGVYYE</sequence>
<dbReference type="InterPro" id="IPR005334">
    <property type="entry name" value="Tctex-1-like"/>
</dbReference>
<dbReference type="GO" id="GO:0007018">
    <property type="term" value="P:microtubule-based movement"/>
    <property type="evidence" value="ECO:0007669"/>
    <property type="project" value="TreeGrafter"/>
</dbReference>
<name>A0A835CPS1_APHGI</name>
<dbReference type="GO" id="GO:0005868">
    <property type="term" value="C:cytoplasmic dynein complex"/>
    <property type="evidence" value="ECO:0007669"/>
    <property type="project" value="TreeGrafter"/>
</dbReference>
<dbReference type="OrthoDB" id="10248487at2759"/>
<dbReference type="Pfam" id="PF03645">
    <property type="entry name" value="Tctex-1"/>
    <property type="match status" value="1"/>
</dbReference>
<dbReference type="Gene3D" id="3.30.1140.40">
    <property type="entry name" value="Tctex-1"/>
    <property type="match status" value="1"/>
</dbReference>
<comment type="caution">
    <text evidence="3">The sequence shown here is derived from an EMBL/GenBank/DDBJ whole genome shotgun (WGS) entry which is preliminary data.</text>
</comment>
<evidence type="ECO:0000313" key="4">
    <source>
        <dbReference type="Proteomes" id="UP000639338"/>
    </source>
</evidence>
<dbReference type="PANTHER" id="PTHR21255:SF65">
    <property type="entry name" value="TCTEX1 DOMAIN-CONTAINING PROTEIN 2"/>
    <property type="match status" value="1"/>
</dbReference>
<dbReference type="CDD" id="cd21451">
    <property type="entry name" value="DLC-like_TCTEX1D"/>
    <property type="match status" value="1"/>
</dbReference>
<dbReference type="GO" id="GO:0005737">
    <property type="term" value="C:cytoplasm"/>
    <property type="evidence" value="ECO:0007669"/>
    <property type="project" value="TreeGrafter"/>
</dbReference>
<evidence type="ECO:0000256" key="2">
    <source>
        <dbReference type="SAM" id="MobiDB-lite"/>
    </source>
</evidence>
<gene>
    <name evidence="3" type="ORF">HCN44_008122</name>
</gene>
<dbReference type="PANTHER" id="PTHR21255">
    <property type="entry name" value="T-COMPLEX-ASSOCIATED-TESTIS-EXPRESSED 1/ DYNEIN LIGHT CHAIN"/>
    <property type="match status" value="1"/>
</dbReference>
<dbReference type="GO" id="GO:0045505">
    <property type="term" value="F:dynein intermediate chain binding"/>
    <property type="evidence" value="ECO:0007669"/>
    <property type="project" value="TreeGrafter"/>
</dbReference>
<protein>
    <submittedName>
        <fullName evidence="3">Uncharacterized protein</fullName>
    </submittedName>
</protein>
<accession>A0A835CPS1</accession>